<keyword evidence="8" id="KW-1185">Reference proteome</keyword>
<dbReference type="SUPFAM" id="SSF46689">
    <property type="entry name" value="Homeodomain-like"/>
    <property type="match status" value="1"/>
</dbReference>
<evidence type="ECO:0000256" key="1">
    <source>
        <dbReference type="ARBA" id="ARBA00022491"/>
    </source>
</evidence>
<dbReference type="InterPro" id="IPR050624">
    <property type="entry name" value="HTH-type_Tx_Regulator"/>
</dbReference>
<comment type="caution">
    <text evidence="7">The sequence shown here is derived from an EMBL/GenBank/DDBJ whole genome shotgun (WGS) entry which is preliminary data.</text>
</comment>
<evidence type="ECO:0000256" key="4">
    <source>
        <dbReference type="ARBA" id="ARBA00023163"/>
    </source>
</evidence>
<evidence type="ECO:0000313" key="7">
    <source>
        <dbReference type="EMBL" id="RTQ89710.1"/>
    </source>
</evidence>
<dbReference type="InterPro" id="IPR009057">
    <property type="entry name" value="Homeodomain-like_sf"/>
</dbReference>
<keyword evidence="3 5" id="KW-0238">DNA-binding</keyword>
<evidence type="ECO:0000256" key="2">
    <source>
        <dbReference type="ARBA" id="ARBA00023015"/>
    </source>
</evidence>
<evidence type="ECO:0000259" key="6">
    <source>
        <dbReference type="PROSITE" id="PS50977"/>
    </source>
</evidence>
<organism evidence="7 8">
    <name type="scientific">Lysinibacillus telephonicus</name>
    <dbReference type="NCBI Taxonomy" id="1714840"/>
    <lineage>
        <taxon>Bacteria</taxon>
        <taxon>Bacillati</taxon>
        <taxon>Bacillota</taxon>
        <taxon>Bacilli</taxon>
        <taxon>Bacillales</taxon>
        <taxon>Bacillaceae</taxon>
        <taxon>Lysinibacillus</taxon>
    </lineage>
</organism>
<keyword evidence="1" id="KW-0678">Repressor</keyword>
<dbReference type="InterPro" id="IPR023772">
    <property type="entry name" value="DNA-bd_HTH_TetR-type_CS"/>
</dbReference>
<dbReference type="AlphaFoldDB" id="A0A3S0QRI7"/>
<dbReference type="PANTHER" id="PTHR43479">
    <property type="entry name" value="ACREF/ENVCD OPERON REPRESSOR-RELATED"/>
    <property type="match status" value="1"/>
</dbReference>
<dbReference type="EMBL" id="RXNR01000060">
    <property type="protein sequence ID" value="RTQ89710.1"/>
    <property type="molecule type" value="Genomic_DNA"/>
</dbReference>
<sequence>MNKRKRQIILAARKLFIKKGFTDTSIMDIISEANVSKGTFYNHFSSKNACLIAILEETREETINERYKIGINKDPSDVNVLVNQISQLLHISRKRNLMEIFSSIFGNADKEIIDVLEKHFMLEVEWLAKRLVEIYGEKIKDISYECATQVFGMIQFTIRILMISNKQQWISPESVVKVVLGHNDAIIHRLLETKEIVITPNIFNSYQDDIDEKVISKVTIIEQLQLFNEKLTEKDSENSVELANFLLEELQRPDERLHVLESIFYFFSKSFENTPHREEVNEISISFWEYLERKKSNH</sequence>
<proteinExistence type="predicted"/>
<reference evidence="7 8" key="1">
    <citation type="submission" date="2018-12" db="EMBL/GenBank/DDBJ databases">
        <authorList>
            <person name="Yu L."/>
        </authorList>
    </citation>
    <scope>NUCLEOTIDE SEQUENCE [LARGE SCALE GENOMIC DNA]</scope>
    <source>
        <strain evidence="7 8">S5H2222</strain>
    </source>
</reference>
<dbReference type="PROSITE" id="PS50977">
    <property type="entry name" value="HTH_TETR_2"/>
    <property type="match status" value="1"/>
</dbReference>
<dbReference type="GO" id="GO:0045892">
    <property type="term" value="P:negative regulation of DNA-templated transcription"/>
    <property type="evidence" value="ECO:0007669"/>
    <property type="project" value="UniProtKB-ARBA"/>
</dbReference>
<accession>A0A3S0QRI7</accession>
<evidence type="ECO:0000313" key="8">
    <source>
        <dbReference type="Proteomes" id="UP000276349"/>
    </source>
</evidence>
<dbReference type="Pfam" id="PF00440">
    <property type="entry name" value="TetR_N"/>
    <property type="match status" value="1"/>
</dbReference>
<dbReference type="InterPro" id="IPR001647">
    <property type="entry name" value="HTH_TetR"/>
</dbReference>
<dbReference type="PRINTS" id="PR00455">
    <property type="entry name" value="HTHTETR"/>
</dbReference>
<feature type="DNA-binding region" description="H-T-H motif" evidence="5">
    <location>
        <begin position="25"/>
        <end position="44"/>
    </location>
</feature>
<dbReference type="PANTHER" id="PTHR43479:SF11">
    <property type="entry name" value="ACREF_ENVCD OPERON REPRESSOR-RELATED"/>
    <property type="match status" value="1"/>
</dbReference>
<feature type="domain" description="HTH tetR-type" evidence="6">
    <location>
        <begin position="2"/>
        <end position="62"/>
    </location>
</feature>
<dbReference type="OrthoDB" id="9812993at2"/>
<dbReference type="Proteomes" id="UP000276349">
    <property type="component" value="Unassembled WGS sequence"/>
</dbReference>
<keyword evidence="4" id="KW-0804">Transcription</keyword>
<dbReference type="RefSeq" id="WP_126295588.1">
    <property type="nucleotide sequence ID" value="NZ_CP155468.1"/>
</dbReference>
<dbReference type="GO" id="GO:0003677">
    <property type="term" value="F:DNA binding"/>
    <property type="evidence" value="ECO:0007669"/>
    <property type="project" value="UniProtKB-UniRule"/>
</dbReference>
<dbReference type="PROSITE" id="PS01081">
    <property type="entry name" value="HTH_TETR_1"/>
    <property type="match status" value="1"/>
</dbReference>
<evidence type="ECO:0000256" key="5">
    <source>
        <dbReference type="PROSITE-ProRule" id="PRU00335"/>
    </source>
</evidence>
<gene>
    <name evidence="7" type="ORF">EKG35_16185</name>
</gene>
<evidence type="ECO:0000256" key="3">
    <source>
        <dbReference type="ARBA" id="ARBA00023125"/>
    </source>
</evidence>
<dbReference type="FunFam" id="1.10.10.60:FF:000141">
    <property type="entry name" value="TetR family transcriptional regulator"/>
    <property type="match status" value="1"/>
</dbReference>
<protein>
    <submittedName>
        <fullName evidence="7">TetR/AcrR family transcriptional regulator</fullName>
    </submittedName>
</protein>
<keyword evidence="2" id="KW-0805">Transcription regulation</keyword>
<name>A0A3S0QRI7_9BACI</name>
<dbReference type="Gene3D" id="1.10.357.10">
    <property type="entry name" value="Tetracycline Repressor, domain 2"/>
    <property type="match status" value="1"/>
</dbReference>